<feature type="transmembrane region" description="Helical" evidence="1">
    <location>
        <begin position="7"/>
        <end position="26"/>
    </location>
</feature>
<evidence type="ECO:0000313" key="3">
    <source>
        <dbReference type="Proteomes" id="UP000182798"/>
    </source>
</evidence>
<comment type="caution">
    <text evidence="2">The sequence shown here is derived from an EMBL/GenBank/DDBJ whole genome shotgun (WGS) entry which is preliminary data.</text>
</comment>
<dbReference type="RefSeq" id="WP_071565357.1">
    <property type="nucleotide sequence ID" value="NZ_MIQH01001194.1"/>
</dbReference>
<accession>A0A1J5TS40</accession>
<dbReference type="Proteomes" id="UP000182798">
    <property type="component" value="Unassembled WGS sequence"/>
</dbReference>
<feature type="transmembrane region" description="Helical" evidence="1">
    <location>
        <begin position="71"/>
        <end position="93"/>
    </location>
</feature>
<organism evidence="2 3">
    <name type="scientific">Bathymodiolus thermophilus thioautotrophic gill symbiont</name>
    <dbReference type="NCBI Taxonomy" id="2360"/>
    <lineage>
        <taxon>Bacteria</taxon>
        <taxon>Pseudomonadati</taxon>
        <taxon>Pseudomonadota</taxon>
        <taxon>Gammaproteobacteria</taxon>
        <taxon>sulfur-oxidizing symbionts</taxon>
    </lineage>
</organism>
<keyword evidence="1" id="KW-0472">Membrane</keyword>
<keyword evidence="1" id="KW-1133">Transmembrane helix</keyword>
<sequence length="414" mass="46843">MLRNAGITFLLGNVFIVLQIVALYLILDEASFVEYRSIINTANFVAGVFTMGLVDSAHLAINKKNIQESQYLGTSCLLIFFVYSFSLTMLYTFSSSDTANYIGLGMVLGFIISIYLVLITMQRIRGDIDGYFKEINLNQRVVRTFIIVSSLVVTNSVQSWFILLLFGYLVHLFTVKIKGGIKISFSFIALKPVIKHSFLFFIVSLLVISISRIPYYFSLYFYNTSQIVTIDMVMTAMLLLLVPFLSQYKISEIKSNFNVKGYIRNTETHYSERLKQQRFLVFIVVILSIASEFIVPNFLDNGLMVTGILMIGMTIIISGHHYLAILQLTSNKKLLIKSFFAILATLLLLIAILNNFQFDYNVETSFVALSIVYALIGKIVWCSIAQNVSNKFIDIRLLMEGVISALFLIGLSFV</sequence>
<feature type="transmembrane region" description="Helical" evidence="1">
    <location>
        <begin position="334"/>
        <end position="353"/>
    </location>
</feature>
<proteinExistence type="predicted"/>
<feature type="transmembrane region" description="Helical" evidence="1">
    <location>
        <begin position="197"/>
        <end position="215"/>
    </location>
</feature>
<protein>
    <recommendedName>
        <fullName evidence="4">Polysaccharide biosynthesis protein</fullName>
    </recommendedName>
</protein>
<feature type="transmembrane region" description="Helical" evidence="1">
    <location>
        <begin position="99"/>
        <end position="120"/>
    </location>
</feature>
<evidence type="ECO:0000313" key="2">
    <source>
        <dbReference type="EMBL" id="OIR23719.1"/>
    </source>
</evidence>
<feature type="transmembrane region" description="Helical" evidence="1">
    <location>
        <begin position="365"/>
        <end position="385"/>
    </location>
</feature>
<feature type="transmembrane region" description="Helical" evidence="1">
    <location>
        <begin position="397"/>
        <end position="413"/>
    </location>
</feature>
<dbReference type="EMBL" id="MIQH01001194">
    <property type="protein sequence ID" value="OIR23719.1"/>
    <property type="molecule type" value="Genomic_DNA"/>
</dbReference>
<evidence type="ECO:0008006" key="4">
    <source>
        <dbReference type="Google" id="ProtNLM"/>
    </source>
</evidence>
<feature type="transmembrane region" description="Helical" evidence="1">
    <location>
        <begin position="227"/>
        <end position="245"/>
    </location>
</feature>
<name>A0A1J5TS40_9GAMM</name>
<feature type="transmembrane region" description="Helical" evidence="1">
    <location>
        <begin position="168"/>
        <end position="190"/>
    </location>
</feature>
<reference evidence="3" key="1">
    <citation type="submission" date="2016-09" db="EMBL/GenBank/DDBJ databases">
        <title>Genome Sequence of Bathymodiolus thermophilus sulfur-oxidizing gill endosymbiont.</title>
        <authorList>
            <person name="Ponnudurai R."/>
            <person name="Kleiner M."/>
            <person name="Sayavedra L."/>
            <person name="Thuermer A."/>
            <person name="Felbeck H."/>
            <person name="Schlueter R."/>
            <person name="Schweder T."/>
            <person name="Markert S."/>
        </authorList>
    </citation>
    <scope>NUCLEOTIDE SEQUENCE [LARGE SCALE GENOMIC DNA]</scope>
    <source>
        <strain evidence="3">BAT/CrabSpa'14</strain>
    </source>
</reference>
<feature type="transmembrane region" description="Helical" evidence="1">
    <location>
        <begin position="38"/>
        <end position="59"/>
    </location>
</feature>
<feature type="transmembrane region" description="Helical" evidence="1">
    <location>
        <begin position="141"/>
        <end position="162"/>
    </location>
</feature>
<keyword evidence="1" id="KW-0812">Transmembrane</keyword>
<feature type="transmembrane region" description="Helical" evidence="1">
    <location>
        <begin position="305"/>
        <end position="325"/>
    </location>
</feature>
<feature type="transmembrane region" description="Helical" evidence="1">
    <location>
        <begin position="279"/>
        <end position="299"/>
    </location>
</feature>
<gene>
    <name evidence="2" type="ORF">BGC33_07905</name>
</gene>
<evidence type="ECO:0000256" key="1">
    <source>
        <dbReference type="SAM" id="Phobius"/>
    </source>
</evidence>
<dbReference type="AlphaFoldDB" id="A0A1J5TS40"/>